<keyword evidence="12" id="KW-1185">Reference proteome</keyword>
<keyword evidence="9" id="KW-0472">Membrane</keyword>
<dbReference type="RefSeq" id="WP_255027640.1">
    <property type="nucleotide sequence ID" value="NZ_JANDHW010000008.1"/>
</dbReference>
<dbReference type="GO" id="GO:0005524">
    <property type="term" value="F:ATP binding"/>
    <property type="evidence" value="ECO:0007669"/>
    <property type="project" value="UniProtKB-KW"/>
</dbReference>
<evidence type="ECO:0000313" key="12">
    <source>
        <dbReference type="Proteomes" id="UP001205603"/>
    </source>
</evidence>
<keyword evidence="2" id="KW-0813">Transport</keyword>
<name>A0ABT1MI89_9BACT</name>
<keyword evidence="3" id="KW-1003">Cell membrane</keyword>
<dbReference type="Pfam" id="PF00005">
    <property type="entry name" value="ABC_tran"/>
    <property type="match status" value="1"/>
</dbReference>
<proteinExistence type="predicted"/>
<keyword evidence="7" id="KW-0408">Iron</keyword>
<accession>A0ABT1MI89</accession>
<dbReference type="PANTHER" id="PTHR42771:SF2">
    <property type="entry name" value="IRON(3+)-HYDROXAMATE IMPORT ATP-BINDING PROTEIN FHUC"/>
    <property type="match status" value="1"/>
</dbReference>
<dbReference type="SUPFAM" id="SSF52540">
    <property type="entry name" value="P-loop containing nucleoside triphosphate hydrolases"/>
    <property type="match status" value="1"/>
</dbReference>
<dbReference type="CDD" id="cd03214">
    <property type="entry name" value="ABC_Iron-Siderophores_B12_Hemin"/>
    <property type="match status" value="1"/>
</dbReference>
<dbReference type="PANTHER" id="PTHR42771">
    <property type="entry name" value="IRON(3+)-HYDROXAMATE IMPORT ATP-BINDING PROTEIN FHUC"/>
    <property type="match status" value="1"/>
</dbReference>
<evidence type="ECO:0000256" key="4">
    <source>
        <dbReference type="ARBA" id="ARBA00022496"/>
    </source>
</evidence>
<evidence type="ECO:0000256" key="8">
    <source>
        <dbReference type="ARBA" id="ARBA00023065"/>
    </source>
</evidence>
<dbReference type="Gene3D" id="3.40.50.300">
    <property type="entry name" value="P-loop containing nucleotide triphosphate hydrolases"/>
    <property type="match status" value="1"/>
</dbReference>
<dbReference type="Proteomes" id="UP001205603">
    <property type="component" value="Unassembled WGS sequence"/>
</dbReference>
<sequence>MRKKPVITAQNISIGYRQERKKESPLHRDLSFFLYQGELTCLLGPNGAGKSTLLRTLNRAQPPLQGEILIGEKSLREYSEKELSRLIGVVLTDKTYAGGLTVYELVSLGRHPHTGFFGKLSIHDDRIIQEAMEQTGITSKANEYIGRLSDGERQKAMIAKALAQECPIVLLDEPTAFLDIPSRIEIMSLLRRIAGEQGKTILMSTHDTEQALSLADRLWLLSRKEGLNTGFTEDMILSGRVEHLFDHPGITFDRTNGSFHAGLQKEKGTEITLHADAEPKYWIRNALERNGYHINENKNNPNTINITAISSQEIILEFQNHSVQSTSVEETIDKLNEINACNSLKSLPSFGQH</sequence>
<evidence type="ECO:0000256" key="9">
    <source>
        <dbReference type="ARBA" id="ARBA00023136"/>
    </source>
</evidence>
<evidence type="ECO:0000256" key="2">
    <source>
        <dbReference type="ARBA" id="ARBA00022448"/>
    </source>
</evidence>
<comment type="caution">
    <text evidence="11">The sequence shown here is derived from an EMBL/GenBank/DDBJ whole genome shotgun (WGS) entry which is preliminary data.</text>
</comment>
<evidence type="ECO:0000259" key="10">
    <source>
        <dbReference type="PROSITE" id="PS50893"/>
    </source>
</evidence>
<evidence type="ECO:0000256" key="3">
    <source>
        <dbReference type="ARBA" id="ARBA00022475"/>
    </source>
</evidence>
<keyword evidence="5" id="KW-0547">Nucleotide-binding</keyword>
<dbReference type="InterPro" id="IPR003593">
    <property type="entry name" value="AAA+_ATPase"/>
</dbReference>
<keyword evidence="6 11" id="KW-0067">ATP-binding</keyword>
<feature type="domain" description="ABC transporter" evidence="10">
    <location>
        <begin position="7"/>
        <end position="248"/>
    </location>
</feature>
<comment type="subcellular location">
    <subcellularLocation>
        <location evidence="1">Cell membrane</location>
        <topology evidence="1">Peripheral membrane protein</topology>
    </subcellularLocation>
</comment>
<evidence type="ECO:0000256" key="6">
    <source>
        <dbReference type="ARBA" id="ARBA00022840"/>
    </source>
</evidence>
<dbReference type="InterPro" id="IPR003439">
    <property type="entry name" value="ABC_transporter-like_ATP-bd"/>
</dbReference>
<dbReference type="EMBL" id="JANDHW010000008">
    <property type="protein sequence ID" value="MCP9612347.1"/>
    <property type="molecule type" value="Genomic_DNA"/>
</dbReference>
<dbReference type="PROSITE" id="PS50893">
    <property type="entry name" value="ABC_TRANSPORTER_2"/>
    <property type="match status" value="1"/>
</dbReference>
<evidence type="ECO:0000256" key="7">
    <source>
        <dbReference type="ARBA" id="ARBA00023004"/>
    </source>
</evidence>
<protein>
    <submittedName>
        <fullName evidence="11">ABC transporter ATP-binding protein</fullName>
    </submittedName>
</protein>
<organism evidence="11 12">
    <name type="scientific">Coprobacter tertius</name>
    <dbReference type="NCBI Taxonomy" id="2944915"/>
    <lineage>
        <taxon>Bacteria</taxon>
        <taxon>Pseudomonadati</taxon>
        <taxon>Bacteroidota</taxon>
        <taxon>Bacteroidia</taxon>
        <taxon>Bacteroidales</taxon>
        <taxon>Barnesiellaceae</taxon>
        <taxon>Coprobacter</taxon>
    </lineage>
</organism>
<gene>
    <name evidence="11" type="ORF">NMU02_09605</name>
</gene>
<dbReference type="InterPro" id="IPR027417">
    <property type="entry name" value="P-loop_NTPase"/>
</dbReference>
<dbReference type="SMART" id="SM00382">
    <property type="entry name" value="AAA"/>
    <property type="match status" value="1"/>
</dbReference>
<evidence type="ECO:0000313" key="11">
    <source>
        <dbReference type="EMBL" id="MCP9612347.1"/>
    </source>
</evidence>
<evidence type="ECO:0000256" key="5">
    <source>
        <dbReference type="ARBA" id="ARBA00022741"/>
    </source>
</evidence>
<dbReference type="InterPro" id="IPR051535">
    <property type="entry name" value="Siderophore_ABC-ATPase"/>
</dbReference>
<keyword evidence="8" id="KW-0406">Ion transport</keyword>
<evidence type="ECO:0000256" key="1">
    <source>
        <dbReference type="ARBA" id="ARBA00004202"/>
    </source>
</evidence>
<reference evidence="11 12" key="1">
    <citation type="submission" date="2022-07" db="EMBL/GenBank/DDBJ databases">
        <title>Fecal culturing of patients with breast cancer.</title>
        <authorList>
            <person name="Teng N.M.Y."/>
            <person name="Kiu R."/>
            <person name="Evans R."/>
            <person name="Baker D.J."/>
            <person name="Zenner C."/>
            <person name="Robinson S.D."/>
            <person name="Hall L.J."/>
        </authorList>
    </citation>
    <scope>NUCLEOTIDE SEQUENCE [LARGE SCALE GENOMIC DNA]</scope>
    <source>
        <strain evidence="11 12">LH1063</strain>
    </source>
</reference>
<keyword evidence="4" id="KW-0410">Iron transport</keyword>